<evidence type="ECO:0000313" key="2">
    <source>
        <dbReference type="Proteomes" id="UP001303160"/>
    </source>
</evidence>
<reference evidence="1" key="2">
    <citation type="submission" date="2023-05" db="EMBL/GenBank/DDBJ databases">
        <authorList>
            <consortium name="Lawrence Berkeley National Laboratory"/>
            <person name="Steindorff A."/>
            <person name="Hensen N."/>
            <person name="Bonometti L."/>
            <person name="Westerberg I."/>
            <person name="Brannstrom I.O."/>
            <person name="Guillou S."/>
            <person name="Cros-Aarteil S."/>
            <person name="Calhoun S."/>
            <person name="Haridas S."/>
            <person name="Kuo A."/>
            <person name="Mondo S."/>
            <person name="Pangilinan J."/>
            <person name="Riley R."/>
            <person name="Labutti K."/>
            <person name="Andreopoulos B."/>
            <person name="Lipzen A."/>
            <person name="Chen C."/>
            <person name="Yanf M."/>
            <person name="Daum C."/>
            <person name="Ng V."/>
            <person name="Clum A."/>
            <person name="Ohm R."/>
            <person name="Martin F."/>
            <person name="Silar P."/>
            <person name="Natvig D."/>
            <person name="Lalanne C."/>
            <person name="Gautier V."/>
            <person name="Ament-Velasquez S.L."/>
            <person name="Kruys A."/>
            <person name="Hutchinson M.I."/>
            <person name="Powell A.J."/>
            <person name="Barry K."/>
            <person name="Miller A.N."/>
            <person name="Grigoriev I.V."/>
            <person name="Debuchy R."/>
            <person name="Gladieux P."/>
            <person name="Thoren M.H."/>
            <person name="Johannesson H."/>
        </authorList>
    </citation>
    <scope>NUCLEOTIDE SEQUENCE</scope>
    <source>
        <strain evidence="1">CBS 315.58</strain>
    </source>
</reference>
<sequence length="463" mass="52577">MLKDCNILGQTPFHLAVDNPECLSSLLIATKDRSLFSQANKFGHTPLAYVLAASGKMCRNGKMVHQCTECNCSESMKLLLEAGASLHLFRADSVLYCQPQYFLQDFLSEASESAKWVYASVLKQKRELLKASALQSLPQGQWDDLGLPSSSVLDAKVPAVIKALQTRGIEVPERGANFETGYYRDPGYYSLYMQLSDVHDADIFWGLGFRDTDVPSWRTGPSVEGKMLLKAHSMLYNLGASDRFQDEWVEFGNRNWLHDFLKTVSSAVFTDGCQCVCTLHGCTPFTMLLKGFAWLSVNFFFTGIFSPDTDAAPFFLRDSELAFDKTQYQEVLRFMTFEALQIPHTCCDPDNDTFCCQGPSLCPNLSFEWNDRCRWKPRCPEELSELESEHSLELVCFEKLLTGLETELDMGFEKSTNLGQDLLHFWRAVWKVRVNTALIQLEGDNQSPEEALEEWNCRRQELD</sequence>
<protein>
    <submittedName>
        <fullName evidence="1">Uncharacterized protein</fullName>
    </submittedName>
</protein>
<keyword evidence="2" id="KW-1185">Reference proteome</keyword>
<dbReference type="SUPFAM" id="SSF48403">
    <property type="entry name" value="Ankyrin repeat"/>
    <property type="match status" value="1"/>
</dbReference>
<dbReference type="AlphaFoldDB" id="A0AAN7AVA2"/>
<dbReference type="InterPro" id="IPR036770">
    <property type="entry name" value="Ankyrin_rpt-contain_sf"/>
</dbReference>
<gene>
    <name evidence="1" type="ORF">QBC40DRAFT_341047</name>
</gene>
<dbReference type="EMBL" id="MU863941">
    <property type="protein sequence ID" value="KAK4198760.1"/>
    <property type="molecule type" value="Genomic_DNA"/>
</dbReference>
<accession>A0AAN7AVA2</accession>
<name>A0AAN7AVA2_9PEZI</name>
<dbReference type="Proteomes" id="UP001303160">
    <property type="component" value="Unassembled WGS sequence"/>
</dbReference>
<evidence type="ECO:0000313" key="1">
    <source>
        <dbReference type="EMBL" id="KAK4198760.1"/>
    </source>
</evidence>
<dbReference type="Gene3D" id="1.25.40.20">
    <property type="entry name" value="Ankyrin repeat-containing domain"/>
    <property type="match status" value="1"/>
</dbReference>
<reference evidence="1" key="1">
    <citation type="journal article" date="2023" name="Mol. Phylogenet. Evol.">
        <title>Genome-scale phylogeny and comparative genomics of the fungal order Sordariales.</title>
        <authorList>
            <person name="Hensen N."/>
            <person name="Bonometti L."/>
            <person name="Westerberg I."/>
            <person name="Brannstrom I.O."/>
            <person name="Guillou S."/>
            <person name="Cros-Aarteil S."/>
            <person name="Calhoun S."/>
            <person name="Haridas S."/>
            <person name="Kuo A."/>
            <person name="Mondo S."/>
            <person name="Pangilinan J."/>
            <person name="Riley R."/>
            <person name="LaButti K."/>
            <person name="Andreopoulos B."/>
            <person name="Lipzen A."/>
            <person name="Chen C."/>
            <person name="Yan M."/>
            <person name="Daum C."/>
            <person name="Ng V."/>
            <person name="Clum A."/>
            <person name="Steindorff A."/>
            <person name="Ohm R.A."/>
            <person name="Martin F."/>
            <person name="Silar P."/>
            <person name="Natvig D.O."/>
            <person name="Lalanne C."/>
            <person name="Gautier V."/>
            <person name="Ament-Velasquez S.L."/>
            <person name="Kruys A."/>
            <person name="Hutchinson M.I."/>
            <person name="Powell A.J."/>
            <person name="Barry K."/>
            <person name="Miller A.N."/>
            <person name="Grigoriev I.V."/>
            <person name="Debuchy R."/>
            <person name="Gladieux P."/>
            <person name="Hiltunen Thoren M."/>
            <person name="Johannesson H."/>
        </authorList>
    </citation>
    <scope>NUCLEOTIDE SEQUENCE</scope>
    <source>
        <strain evidence="1">CBS 315.58</strain>
    </source>
</reference>
<proteinExistence type="predicted"/>
<organism evidence="1 2">
    <name type="scientific">Triangularia verruculosa</name>
    <dbReference type="NCBI Taxonomy" id="2587418"/>
    <lineage>
        <taxon>Eukaryota</taxon>
        <taxon>Fungi</taxon>
        <taxon>Dikarya</taxon>
        <taxon>Ascomycota</taxon>
        <taxon>Pezizomycotina</taxon>
        <taxon>Sordariomycetes</taxon>
        <taxon>Sordariomycetidae</taxon>
        <taxon>Sordariales</taxon>
        <taxon>Podosporaceae</taxon>
        <taxon>Triangularia</taxon>
    </lineage>
</organism>
<comment type="caution">
    <text evidence="1">The sequence shown here is derived from an EMBL/GenBank/DDBJ whole genome shotgun (WGS) entry which is preliminary data.</text>
</comment>